<dbReference type="PANTHER" id="PTHR11783">
    <property type="entry name" value="SULFOTRANSFERASE SULT"/>
    <property type="match status" value="1"/>
</dbReference>
<dbReference type="EMBL" id="FOLO01000007">
    <property type="protein sequence ID" value="SFC29780.1"/>
    <property type="molecule type" value="Genomic_DNA"/>
</dbReference>
<keyword evidence="2 4" id="KW-0808">Transferase</keyword>
<dbReference type="STRING" id="1123010.SAMN02745724_01331"/>
<feature type="domain" description="Sulfotransferase" evidence="3">
    <location>
        <begin position="5"/>
        <end position="273"/>
    </location>
</feature>
<evidence type="ECO:0000259" key="3">
    <source>
        <dbReference type="Pfam" id="PF00685"/>
    </source>
</evidence>
<evidence type="ECO:0000256" key="1">
    <source>
        <dbReference type="ARBA" id="ARBA00005771"/>
    </source>
</evidence>
<dbReference type="GO" id="GO:0008146">
    <property type="term" value="F:sulfotransferase activity"/>
    <property type="evidence" value="ECO:0007669"/>
    <property type="project" value="InterPro"/>
</dbReference>
<dbReference type="RefSeq" id="WP_091982045.1">
    <property type="nucleotide sequence ID" value="NZ_FOLO01000007.1"/>
</dbReference>
<organism evidence="4 5">
    <name type="scientific">Pseudoalteromonas denitrificans DSM 6059</name>
    <dbReference type="NCBI Taxonomy" id="1123010"/>
    <lineage>
        <taxon>Bacteria</taxon>
        <taxon>Pseudomonadati</taxon>
        <taxon>Pseudomonadota</taxon>
        <taxon>Gammaproteobacteria</taxon>
        <taxon>Alteromonadales</taxon>
        <taxon>Pseudoalteromonadaceae</taxon>
        <taxon>Pseudoalteromonas</taxon>
    </lineage>
</organism>
<name>A0A1I1I951_9GAMM</name>
<comment type="similarity">
    <text evidence="1">Belongs to the sulfotransferase 1 family.</text>
</comment>
<dbReference type="Pfam" id="PF00685">
    <property type="entry name" value="Sulfotransfer_1"/>
    <property type="match status" value="1"/>
</dbReference>
<sequence length="282" mass="32512">MGNIVWVSSYPKSGNTWVRTFIENYIQDLPTAVNINTLHQISTAEAYSYRFADHLAKGKTTTELSMAEVCAIRPRVQSAMASEAQGSLFVKTHNILGNFEGYPLHNSTVTAGAIYIVRNPLDVVISLANYFDYTIDEAISYMAEEMTGTPNEPATVPQYISSWSVHAKSWTQHKQKEFLILRYEDLLDNPQKMFKKVESFLGMKKNPARLNKAIRFSSFEQLKNQEKQSGFVEKHENANSFFREGRKNQWRSILTPEQVKKIISDHFEQMKEFKYIPKEYKL</sequence>
<keyword evidence="5" id="KW-1185">Reference proteome</keyword>
<evidence type="ECO:0000313" key="5">
    <source>
        <dbReference type="Proteomes" id="UP000198862"/>
    </source>
</evidence>
<reference evidence="4 5" key="1">
    <citation type="submission" date="2016-10" db="EMBL/GenBank/DDBJ databases">
        <authorList>
            <person name="de Groot N.N."/>
        </authorList>
    </citation>
    <scope>NUCLEOTIDE SEQUENCE [LARGE SCALE GENOMIC DNA]</scope>
    <source>
        <strain evidence="4 5">DSM 6059</strain>
    </source>
</reference>
<protein>
    <submittedName>
        <fullName evidence="4">Sulfotransferase domain-containing protein</fullName>
    </submittedName>
</protein>
<evidence type="ECO:0000313" key="4">
    <source>
        <dbReference type="EMBL" id="SFC29780.1"/>
    </source>
</evidence>
<accession>A0A1I1I951</accession>
<dbReference type="AlphaFoldDB" id="A0A1I1I951"/>
<dbReference type="Gene3D" id="3.40.50.300">
    <property type="entry name" value="P-loop containing nucleotide triphosphate hydrolases"/>
    <property type="match status" value="1"/>
</dbReference>
<dbReference type="InterPro" id="IPR027417">
    <property type="entry name" value="P-loop_NTPase"/>
</dbReference>
<dbReference type="Proteomes" id="UP000198862">
    <property type="component" value="Unassembled WGS sequence"/>
</dbReference>
<dbReference type="InterPro" id="IPR000863">
    <property type="entry name" value="Sulfotransferase_dom"/>
</dbReference>
<dbReference type="OrthoDB" id="9804504at2"/>
<evidence type="ECO:0000256" key="2">
    <source>
        <dbReference type="ARBA" id="ARBA00022679"/>
    </source>
</evidence>
<gene>
    <name evidence="4" type="ORF">SAMN02745724_01331</name>
</gene>
<dbReference type="SUPFAM" id="SSF52540">
    <property type="entry name" value="P-loop containing nucleoside triphosphate hydrolases"/>
    <property type="match status" value="1"/>
</dbReference>
<proteinExistence type="inferred from homology"/>